<keyword evidence="2" id="KW-1185">Reference proteome</keyword>
<dbReference type="EMBL" id="JADEWU010000022">
    <property type="protein sequence ID" value="MBE9143911.1"/>
    <property type="molecule type" value="Genomic_DNA"/>
</dbReference>
<sequence>MMNSALEIQQLSWPYLELDEQGRATLSNSRIRVAHLIQEKQTHGWSPEEIHFLPA</sequence>
<organism evidence="1 2">
    <name type="scientific">Planktothrix mougeotii LEGE 06226</name>
    <dbReference type="NCBI Taxonomy" id="1828728"/>
    <lineage>
        <taxon>Bacteria</taxon>
        <taxon>Bacillati</taxon>
        <taxon>Cyanobacteriota</taxon>
        <taxon>Cyanophyceae</taxon>
        <taxon>Oscillatoriophycideae</taxon>
        <taxon>Oscillatoriales</taxon>
        <taxon>Microcoleaceae</taxon>
        <taxon>Planktothrix</taxon>
    </lineage>
</organism>
<evidence type="ECO:0000313" key="1">
    <source>
        <dbReference type="EMBL" id="MBE9143911.1"/>
    </source>
</evidence>
<reference evidence="1 2" key="1">
    <citation type="submission" date="2020-10" db="EMBL/GenBank/DDBJ databases">
        <authorList>
            <person name="Castelo-Branco R."/>
            <person name="Eusebio N."/>
            <person name="Adriana R."/>
            <person name="Vieira A."/>
            <person name="Brugerolle De Fraissinette N."/>
            <person name="Rezende De Castro R."/>
            <person name="Schneider M.P."/>
            <person name="Vasconcelos V."/>
            <person name="Leao P.N."/>
        </authorList>
    </citation>
    <scope>NUCLEOTIDE SEQUENCE [LARGE SCALE GENOMIC DNA]</scope>
    <source>
        <strain evidence="1 2">LEGE 06226</strain>
    </source>
</reference>
<dbReference type="Proteomes" id="UP000640725">
    <property type="component" value="Unassembled WGS sequence"/>
</dbReference>
<gene>
    <name evidence="1" type="ORF">IQ236_11850</name>
</gene>
<accession>A0ABR9UDL4</accession>
<evidence type="ECO:0008006" key="3">
    <source>
        <dbReference type="Google" id="ProtNLM"/>
    </source>
</evidence>
<evidence type="ECO:0000313" key="2">
    <source>
        <dbReference type="Proteomes" id="UP000640725"/>
    </source>
</evidence>
<dbReference type="RefSeq" id="WP_193869439.1">
    <property type="nucleotide sequence ID" value="NZ_JADEWU010000022.1"/>
</dbReference>
<proteinExistence type="predicted"/>
<name>A0ABR9UDL4_9CYAN</name>
<comment type="caution">
    <text evidence="1">The sequence shown here is derived from an EMBL/GenBank/DDBJ whole genome shotgun (WGS) entry which is preliminary data.</text>
</comment>
<protein>
    <recommendedName>
        <fullName evidence="3">Transposase</fullName>
    </recommendedName>
</protein>